<keyword evidence="8" id="KW-0350">Heme biosynthesis</keyword>
<protein>
    <recommendedName>
        <fullName evidence="14">Cytochrome oxidase assembly protein</fullName>
    </recommendedName>
</protein>
<dbReference type="InterPro" id="IPR003780">
    <property type="entry name" value="COX15/CtaA_fam"/>
</dbReference>
<evidence type="ECO:0000256" key="10">
    <source>
        <dbReference type="ARBA" id="ARBA00023157"/>
    </source>
</evidence>
<sequence length="332" mass="36965">MSLVDVSSISFHIIAKVLSKILVFSILVLIFAGALVKSHEVGLSVPDWPTTYGYQMFQFPFSDMVGGIFYEHGHRMIATVVGFMTLVLSIIVYLSNNDLWLKKLTFLASGLVILQGLFGGLTVLLFLPAYISVIHAILAQTFFVLIIFISFSLSTKDREYLQNPSNVSDLKLPAYFVSITIYIQLIIGAIMRHTESGLAIPDFPLSGGYIIPLFNQTMINSIKSMHFDAGLQFVELYQIIIHFTHRLGAFIVALSIGYLSLKLIQLKLKFSIIHKLILSIVILLIIQIFLGAMTIWTVKNPLITSIHVLNGAIILGASLLIILQVRPLNQIK</sequence>
<evidence type="ECO:0000256" key="7">
    <source>
        <dbReference type="ARBA" id="ARBA00023004"/>
    </source>
</evidence>
<feature type="transmembrane region" description="Helical" evidence="12">
    <location>
        <begin position="76"/>
        <end position="94"/>
    </location>
</feature>
<dbReference type="AlphaFoldDB" id="A0A381QCA4"/>
<keyword evidence="10" id="KW-1015">Disulfide bond</keyword>
<name>A0A381QCA4_9ZZZZ</name>
<evidence type="ECO:0008006" key="14">
    <source>
        <dbReference type="Google" id="ProtNLM"/>
    </source>
</evidence>
<comment type="pathway">
    <text evidence="11">Porphyrin-containing compound metabolism.</text>
</comment>
<keyword evidence="9 12" id="KW-0472">Membrane</keyword>
<keyword evidence="4" id="KW-0479">Metal-binding</keyword>
<dbReference type="GO" id="GO:0006784">
    <property type="term" value="P:heme A biosynthetic process"/>
    <property type="evidence" value="ECO:0007669"/>
    <property type="project" value="InterPro"/>
</dbReference>
<keyword evidence="5 12" id="KW-1133">Transmembrane helix</keyword>
<organism evidence="13">
    <name type="scientific">marine metagenome</name>
    <dbReference type="NCBI Taxonomy" id="408172"/>
    <lineage>
        <taxon>unclassified sequences</taxon>
        <taxon>metagenomes</taxon>
        <taxon>ecological metagenomes</taxon>
    </lineage>
</organism>
<proteinExistence type="predicted"/>
<evidence type="ECO:0000256" key="9">
    <source>
        <dbReference type="ARBA" id="ARBA00023136"/>
    </source>
</evidence>
<accession>A0A381QCA4</accession>
<evidence type="ECO:0000256" key="3">
    <source>
        <dbReference type="ARBA" id="ARBA00022692"/>
    </source>
</evidence>
<evidence type="ECO:0000256" key="12">
    <source>
        <dbReference type="SAM" id="Phobius"/>
    </source>
</evidence>
<dbReference type="GO" id="GO:0016491">
    <property type="term" value="F:oxidoreductase activity"/>
    <property type="evidence" value="ECO:0007669"/>
    <property type="project" value="UniProtKB-KW"/>
</dbReference>
<feature type="transmembrane region" description="Helical" evidence="12">
    <location>
        <begin position="243"/>
        <end position="264"/>
    </location>
</feature>
<keyword evidence="3 12" id="KW-0812">Transmembrane</keyword>
<feature type="transmembrane region" description="Helical" evidence="12">
    <location>
        <begin position="276"/>
        <end position="296"/>
    </location>
</feature>
<dbReference type="EMBL" id="UINC01001255">
    <property type="protein sequence ID" value="SUZ75697.1"/>
    <property type="molecule type" value="Genomic_DNA"/>
</dbReference>
<keyword evidence="2" id="KW-1003">Cell membrane</keyword>
<dbReference type="Pfam" id="PF02628">
    <property type="entry name" value="COX15-CtaA"/>
    <property type="match status" value="1"/>
</dbReference>
<feature type="transmembrane region" description="Helical" evidence="12">
    <location>
        <begin position="106"/>
        <end position="127"/>
    </location>
</feature>
<feature type="transmembrane region" description="Helical" evidence="12">
    <location>
        <begin position="302"/>
        <end position="323"/>
    </location>
</feature>
<dbReference type="GO" id="GO:0046872">
    <property type="term" value="F:metal ion binding"/>
    <property type="evidence" value="ECO:0007669"/>
    <property type="project" value="UniProtKB-KW"/>
</dbReference>
<keyword evidence="6" id="KW-0560">Oxidoreductase</keyword>
<comment type="subcellular location">
    <subcellularLocation>
        <location evidence="1">Membrane</location>
        <topology evidence="1">Multi-pass membrane protein</topology>
    </subcellularLocation>
</comment>
<dbReference type="PANTHER" id="PTHR35457">
    <property type="entry name" value="HEME A SYNTHASE"/>
    <property type="match status" value="1"/>
</dbReference>
<evidence type="ECO:0000256" key="4">
    <source>
        <dbReference type="ARBA" id="ARBA00022723"/>
    </source>
</evidence>
<evidence type="ECO:0000256" key="6">
    <source>
        <dbReference type="ARBA" id="ARBA00023002"/>
    </source>
</evidence>
<evidence type="ECO:0000256" key="11">
    <source>
        <dbReference type="ARBA" id="ARBA00023444"/>
    </source>
</evidence>
<evidence type="ECO:0000256" key="2">
    <source>
        <dbReference type="ARBA" id="ARBA00022475"/>
    </source>
</evidence>
<feature type="transmembrane region" description="Helical" evidence="12">
    <location>
        <begin position="172"/>
        <end position="191"/>
    </location>
</feature>
<evidence type="ECO:0000256" key="8">
    <source>
        <dbReference type="ARBA" id="ARBA00023133"/>
    </source>
</evidence>
<reference evidence="13" key="1">
    <citation type="submission" date="2018-05" db="EMBL/GenBank/DDBJ databases">
        <authorList>
            <person name="Lanie J.A."/>
            <person name="Ng W.-L."/>
            <person name="Kazmierczak K.M."/>
            <person name="Andrzejewski T.M."/>
            <person name="Davidsen T.M."/>
            <person name="Wayne K.J."/>
            <person name="Tettelin H."/>
            <person name="Glass J.I."/>
            <person name="Rusch D."/>
            <person name="Podicherti R."/>
            <person name="Tsui H.-C.T."/>
            <person name="Winkler M.E."/>
        </authorList>
    </citation>
    <scope>NUCLEOTIDE SEQUENCE</scope>
</reference>
<dbReference type="PANTHER" id="PTHR35457:SF1">
    <property type="entry name" value="HEME A SYNTHASE"/>
    <property type="match status" value="1"/>
</dbReference>
<feature type="transmembrane region" description="Helical" evidence="12">
    <location>
        <begin position="133"/>
        <end position="151"/>
    </location>
</feature>
<evidence type="ECO:0000313" key="13">
    <source>
        <dbReference type="EMBL" id="SUZ75697.1"/>
    </source>
</evidence>
<feature type="transmembrane region" description="Helical" evidence="12">
    <location>
        <begin position="17"/>
        <end position="36"/>
    </location>
</feature>
<gene>
    <name evidence="13" type="ORF">METZ01_LOCUS28551</name>
</gene>
<evidence type="ECO:0000256" key="5">
    <source>
        <dbReference type="ARBA" id="ARBA00022989"/>
    </source>
</evidence>
<keyword evidence="7" id="KW-0408">Iron</keyword>
<dbReference type="InterPro" id="IPR050450">
    <property type="entry name" value="COX15/CtaA_HemeA_synthase"/>
</dbReference>
<evidence type="ECO:0000256" key="1">
    <source>
        <dbReference type="ARBA" id="ARBA00004141"/>
    </source>
</evidence>
<dbReference type="GO" id="GO:0016020">
    <property type="term" value="C:membrane"/>
    <property type="evidence" value="ECO:0007669"/>
    <property type="project" value="UniProtKB-SubCell"/>
</dbReference>